<gene>
    <name evidence="1" type="ORF">PSACC_00945</name>
</gene>
<organism evidence="1 2">
    <name type="scientific">Paramicrosporidium saccamoebae</name>
    <dbReference type="NCBI Taxonomy" id="1246581"/>
    <lineage>
        <taxon>Eukaryota</taxon>
        <taxon>Fungi</taxon>
        <taxon>Fungi incertae sedis</taxon>
        <taxon>Cryptomycota</taxon>
        <taxon>Cryptomycota incertae sedis</taxon>
        <taxon>Paramicrosporidium</taxon>
    </lineage>
</organism>
<dbReference type="AlphaFoldDB" id="A0A2H9TNC3"/>
<sequence>MGFDELLAAFLHDPLNSVQRRVDLMETLSEDQRKQLPLLAMLYLQERLLDSLVARSEIESLLKSVLQLHPDSKVLHKACNGTLDYLELLVVTIPASGCRSVLDILSGRILCHDALEECISDRLYDDNMPALFPLCRCLEEGGPMVARLIEPIRSILQFTRPTIKKNAEVALDAYLLVKNYLDTSKTTILNLPPPSSMLRLYSDTAYEAENVFIRKTLGKCIGQSLQLCGAEKSPSMNIVDYLDFCPNLRVKGAVGGNVGPNPFNSFAKFASGVSTACRDYAFLTADEGAALVKTVKPDTLDESFSGLILALGLMGKLSRISTMETLGLISCGHALTEAASLLAIAASHTSQGDSQMYKVAMINITQQDAGVSFQIPPSLRVVSPLALGLMQAFRGDQTCSNIMMRMIEGNYTLEPISFDAGCFVLNCGIALSLLHNPDSMRRTDVLRLLRIIRAPLSTYHPAARTAALLALVNCPARLAVHVDPELTEVLSMDCLPFMDVILARYVQQSINKKPSWDLWTTLSDQKDMDLNKLLLCTADILFMGTTLTPLESTTQWIADFLRQLRKQFQSAALSYSTRYRRLVLSTCHDLILLGGCLCHAGSNDQELLRTLSHSFCDSLDYSFGRSICHSLAASFLIMEHSKLALIKESPPNLIHLLLLPAVLPMTSMVPSEDPSVHFRLYLPLILLQELQDRLVSDPLDSLERWRGRTNVSCDAMKVITNAILSTSKEATIDELIQLGRILY</sequence>
<evidence type="ECO:0000313" key="1">
    <source>
        <dbReference type="EMBL" id="PJF19234.1"/>
    </source>
</evidence>
<dbReference type="STRING" id="1246581.A0A2H9TNC3"/>
<reference evidence="1 2" key="1">
    <citation type="submission" date="2016-10" db="EMBL/GenBank/DDBJ databases">
        <title>The genome of Paramicrosporidium saccamoebae is the missing link in understanding Cryptomycota and Microsporidia evolution.</title>
        <authorList>
            <person name="Quandt C.A."/>
            <person name="Beaudet D."/>
            <person name="Corsaro D."/>
            <person name="Michel R."/>
            <person name="Corradi N."/>
            <person name="James T."/>
        </authorList>
    </citation>
    <scope>NUCLEOTIDE SEQUENCE [LARGE SCALE GENOMIC DNA]</scope>
    <source>
        <strain evidence="1 2">KSL3</strain>
    </source>
</reference>
<dbReference type="EMBL" id="MTSL01000072">
    <property type="protein sequence ID" value="PJF19234.1"/>
    <property type="molecule type" value="Genomic_DNA"/>
</dbReference>
<name>A0A2H9TNC3_9FUNG</name>
<comment type="caution">
    <text evidence="1">The sequence shown here is derived from an EMBL/GenBank/DDBJ whole genome shotgun (WGS) entry which is preliminary data.</text>
</comment>
<dbReference type="Proteomes" id="UP000240830">
    <property type="component" value="Unassembled WGS sequence"/>
</dbReference>
<proteinExistence type="predicted"/>
<protein>
    <submittedName>
        <fullName evidence="1">Anaphase promoting complex subunit 1</fullName>
    </submittedName>
</protein>
<accession>A0A2H9TNC3</accession>
<dbReference type="OrthoDB" id="26401at2759"/>
<evidence type="ECO:0000313" key="2">
    <source>
        <dbReference type="Proteomes" id="UP000240830"/>
    </source>
</evidence>
<keyword evidence="2" id="KW-1185">Reference proteome</keyword>